<protein>
    <submittedName>
        <fullName evidence="1">Uncharacterized protein</fullName>
    </submittedName>
</protein>
<keyword evidence="2" id="KW-1185">Reference proteome</keyword>
<organism evidence="1 2">
    <name type="scientific">Vibrio quintilis</name>
    <dbReference type="NCBI Taxonomy" id="1117707"/>
    <lineage>
        <taxon>Bacteria</taxon>
        <taxon>Pseudomonadati</taxon>
        <taxon>Pseudomonadota</taxon>
        <taxon>Gammaproteobacteria</taxon>
        <taxon>Vibrionales</taxon>
        <taxon>Vibrionaceae</taxon>
        <taxon>Vibrio</taxon>
    </lineage>
</organism>
<dbReference type="OrthoDB" id="5862217at2"/>
<dbReference type="EMBL" id="FRFG01000003">
    <property type="protein sequence ID" value="SHO54479.1"/>
    <property type="molecule type" value="Genomic_DNA"/>
</dbReference>
<accession>A0A1M7YPE8</accession>
<name>A0A1M7YPE8_9VIBR</name>
<dbReference type="STRING" id="1117707.VQ7734_00193"/>
<reference evidence="2" key="1">
    <citation type="submission" date="2016-12" db="EMBL/GenBank/DDBJ databases">
        <authorList>
            <person name="Rodrigo-Torres L."/>
            <person name="Arahal R.D."/>
            <person name="Lucena T."/>
        </authorList>
    </citation>
    <scope>NUCLEOTIDE SEQUENCE [LARGE SCALE GENOMIC DNA]</scope>
</reference>
<gene>
    <name evidence="1" type="ORF">VQ7734_00193</name>
</gene>
<evidence type="ECO:0000313" key="2">
    <source>
        <dbReference type="Proteomes" id="UP000184600"/>
    </source>
</evidence>
<sequence length="202" mass="21763">MIIKPNHQTSIAVGGKGRYLIVRSTSAPVFISADGLRPQRLQTGDRINVEQFNQMFVEHRQTSDVNFDYQISDLEHKPAATDDIVIRRIVEPIQFEAHVSVNDGLKVQEITPSLMTALDDVTLPPGQSVRLTAGGFRQVTVQVISDELTPVRIGGGTVSATRGLLVLGSKSAIGSLSVDFSGAVHAYNASDKTAKLTIVGVK</sequence>
<proteinExistence type="predicted"/>
<dbReference type="RefSeq" id="WP_073579386.1">
    <property type="nucleotide sequence ID" value="NZ_AP024898.1"/>
</dbReference>
<dbReference type="Proteomes" id="UP000184600">
    <property type="component" value="Unassembled WGS sequence"/>
</dbReference>
<evidence type="ECO:0000313" key="1">
    <source>
        <dbReference type="EMBL" id="SHO54479.1"/>
    </source>
</evidence>
<dbReference type="AlphaFoldDB" id="A0A1M7YPE8"/>